<keyword evidence="2" id="KW-0802">TPR repeat</keyword>
<evidence type="ECO:0000313" key="5">
    <source>
        <dbReference type="EMBL" id="WOJ97965.1"/>
    </source>
</evidence>
<feature type="domain" description="YbgF trimerisation" evidence="4">
    <location>
        <begin position="91"/>
        <end position="137"/>
    </location>
</feature>
<protein>
    <recommendedName>
        <fullName evidence="1">Cell division coordinator CpoB</fullName>
    </recommendedName>
</protein>
<evidence type="ECO:0000256" key="2">
    <source>
        <dbReference type="PROSITE-ProRule" id="PRU00339"/>
    </source>
</evidence>
<dbReference type="SMART" id="SM00028">
    <property type="entry name" value="TPR"/>
    <property type="match status" value="1"/>
</dbReference>
<keyword evidence="1" id="KW-0132">Cell division</keyword>
<sequence length="297" mass="31894" precursor="true">MLKAIPFHRIGLTSLVGPISFLAAAISFSAAAQDYIDVEAERRSPQSGSTSAAPAVSYGVGTAPSAVSSSASNTRSLPPPLAPAGDNIGGLFNQVQQLQQEVMRLNGLVEQQAYEIRTLKEQSLERYMDIDRRLASGGAVASSGGSGSAPITNPPATTTDTSGSMAEIAEQPGEGDAYRAAYALVRGQEFDQAVSAFNAFLERFPAGRYAPNAHYWLGELYLVTDPADPEASRQAFMLLLNQYPNNAKIPDALYKLGRVHFMKGNLDRSREFLNRAIREYPDSSAARLAGDFLDQNL</sequence>
<keyword evidence="1" id="KW-0732">Signal</keyword>
<organism evidence="5 6">
    <name type="scientific">Congregibacter brevis</name>
    <dbReference type="NCBI Taxonomy" id="3081201"/>
    <lineage>
        <taxon>Bacteria</taxon>
        <taxon>Pseudomonadati</taxon>
        <taxon>Pseudomonadota</taxon>
        <taxon>Gammaproteobacteria</taxon>
        <taxon>Cellvibrionales</taxon>
        <taxon>Halieaceae</taxon>
        <taxon>Congregibacter</taxon>
    </lineage>
</organism>
<dbReference type="PROSITE" id="PS50005">
    <property type="entry name" value="TPR"/>
    <property type="match status" value="1"/>
</dbReference>
<feature type="chain" id="PRO_5044943070" description="Cell division coordinator CpoB" evidence="1">
    <location>
        <begin position="33"/>
        <end position="297"/>
    </location>
</feature>
<reference evidence="5 6" key="1">
    <citation type="submission" date="2023-10" db="EMBL/GenBank/DDBJ databases">
        <title>Two novel species belonging to the OM43/NOR5 clade.</title>
        <authorList>
            <person name="Park M."/>
        </authorList>
    </citation>
    <scope>NUCLEOTIDE SEQUENCE [LARGE SCALE GENOMIC DNA]</scope>
    <source>
        <strain evidence="5 6">IMCC45268</strain>
    </source>
</reference>
<dbReference type="Pfam" id="PF16331">
    <property type="entry name" value="TolA_bind_tri"/>
    <property type="match status" value="1"/>
</dbReference>
<feature type="signal peptide" evidence="1">
    <location>
        <begin position="1"/>
        <end position="32"/>
    </location>
</feature>
<comment type="subcellular location">
    <subcellularLocation>
        <location evidence="1">Periplasm</location>
    </subcellularLocation>
</comment>
<keyword evidence="1" id="KW-0131">Cell cycle</keyword>
<keyword evidence="1" id="KW-0574">Periplasm</keyword>
<dbReference type="RefSeq" id="WP_407329083.1">
    <property type="nucleotide sequence ID" value="NZ_CP136865.1"/>
</dbReference>
<dbReference type="HAMAP" id="MF_02066">
    <property type="entry name" value="CpoB"/>
    <property type="match status" value="1"/>
</dbReference>
<keyword evidence="6" id="KW-1185">Reference proteome</keyword>
<dbReference type="NCBIfam" id="TIGR02795">
    <property type="entry name" value="tol_pal_ybgF"/>
    <property type="match status" value="1"/>
</dbReference>
<feature type="repeat" description="TPR" evidence="2">
    <location>
        <begin position="250"/>
        <end position="283"/>
    </location>
</feature>
<dbReference type="EMBL" id="CP136865">
    <property type="protein sequence ID" value="WOJ97965.1"/>
    <property type="molecule type" value="Genomic_DNA"/>
</dbReference>
<dbReference type="Pfam" id="PF13432">
    <property type="entry name" value="TPR_16"/>
    <property type="match status" value="1"/>
</dbReference>
<evidence type="ECO:0000256" key="1">
    <source>
        <dbReference type="HAMAP-Rule" id="MF_02066"/>
    </source>
</evidence>
<dbReference type="Proteomes" id="UP001626549">
    <property type="component" value="Chromosome"/>
</dbReference>
<dbReference type="Pfam" id="PF13174">
    <property type="entry name" value="TPR_6"/>
    <property type="match status" value="1"/>
</dbReference>
<proteinExistence type="inferred from homology"/>
<dbReference type="InterPro" id="IPR011990">
    <property type="entry name" value="TPR-like_helical_dom_sf"/>
</dbReference>
<feature type="compositionally biased region" description="Polar residues" evidence="3">
    <location>
        <begin position="150"/>
        <end position="163"/>
    </location>
</feature>
<dbReference type="SUPFAM" id="SSF48452">
    <property type="entry name" value="TPR-like"/>
    <property type="match status" value="1"/>
</dbReference>
<evidence type="ECO:0000256" key="3">
    <source>
        <dbReference type="SAM" id="MobiDB-lite"/>
    </source>
</evidence>
<evidence type="ECO:0000313" key="6">
    <source>
        <dbReference type="Proteomes" id="UP001626549"/>
    </source>
</evidence>
<dbReference type="Gene3D" id="1.25.40.10">
    <property type="entry name" value="Tetratricopeptide repeat domain"/>
    <property type="match status" value="1"/>
</dbReference>
<accession>A0ABZ0II14</accession>
<comment type="function">
    <text evidence="1">Mediates coordination of peptidoglycan synthesis and outer membrane constriction during cell division.</text>
</comment>
<feature type="region of interest" description="Disordered" evidence="3">
    <location>
        <begin position="138"/>
        <end position="163"/>
    </location>
</feature>
<dbReference type="InterPro" id="IPR034706">
    <property type="entry name" value="CpoB"/>
</dbReference>
<comment type="similarity">
    <text evidence="1">Belongs to the CpoB family.</text>
</comment>
<dbReference type="Gene3D" id="1.20.5.110">
    <property type="match status" value="1"/>
</dbReference>
<gene>
    <name evidence="5" type="primary">ybgF</name>
    <name evidence="1" type="synonym">cpoB</name>
    <name evidence="5" type="ORF">R0137_05160</name>
</gene>
<dbReference type="InterPro" id="IPR014162">
    <property type="entry name" value="CpoB_C"/>
</dbReference>
<dbReference type="InterPro" id="IPR019734">
    <property type="entry name" value="TPR_rpt"/>
</dbReference>
<name>A0ABZ0II14_9GAMM</name>
<dbReference type="InterPro" id="IPR032519">
    <property type="entry name" value="YbgF_tri"/>
</dbReference>
<evidence type="ECO:0000259" key="4">
    <source>
        <dbReference type="Pfam" id="PF16331"/>
    </source>
</evidence>